<dbReference type="AlphaFoldDB" id="A0A923G179"/>
<dbReference type="InterPro" id="IPR027849">
    <property type="entry name" value="DUF4434"/>
</dbReference>
<dbReference type="InterPro" id="IPR017853">
    <property type="entry name" value="GH"/>
</dbReference>
<evidence type="ECO:0000313" key="2">
    <source>
        <dbReference type="EMBL" id="MBC3442245.1"/>
    </source>
</evidence>
<gene>
    <name evidence="3" type="ORF">HU737_023490</name>
    <name evidence="2" type="ORF">HU737_16250</name>
</gene>
<evidence type="ECO:0000313" key="3">
    <source>
        <dbReference type="EMBL" id="MBV4538923.1"/>
    </source>
</evidence>
<dbReference type="SUPFAM" id="SSF51445">
    <property type="entry name" value="(Trans)glycosidases"/>
    <property type="match status" value="1"/>
</dbReference>
<organism evidence="2">
    <name type="scientific">Pseudomonas urmiensis</name>
    <dbReference type="NCBI Taxonomy" id="2745493"/>
    <lineage>
        <taxon>Bacteria</taxon>
        <taxon>Pseudomonadati</taxon>
        <taxon>Pseudomonadota</taxon>
        <taxon>Gammaproteobacteria</taxon>
        <taxon>Pseudomonadales</taxon>
        <taxon>Pseudomonadaceae</taxon>
        <taxon>Pseudomonas</taxon>
    </lineage>
</organism>
<dbReference type="EMBL" id="JABWRE010000012">
    <property type="protein sequence ID" value="MBC3442245.1"/>
    <property type="molecule type" value="Genomic_DNA"/>
</dbReference>
<dbReference type="Pfam" id="PF14488">
    <property type="entry name" value="DUF4434"/>
    <property type="match status" value="1"/>
</dbReference>
<reference evidence="2" key="1">
    <citation type="journal article" date="2020" name="Microorganisms">
        <title>Reliable Identification of Environmental Pseudomonas Isolates Using the rpoD Gene.</title>
        <authorList>
            <consortium name="The Broad Institute Genome Sequencing Platform"/>
            <person name="Girard L."/>
            <person name="Lood C."/>
            <person name="Rokni-Zadeh H."/>
            <person name="van Noort V."/>
            <person name="Lavigne R."/>
            <person name="De Mot R."/>
        </authorList>
    </citation>
    <scope>NUCLEOTIDE SEQUENCE</scope>
    <source>
        <strain evidence="2">SWRI10</strain>
    </source>
</reference>
<evidence type="ECO:0000259" key="1">
    <source>
        <dbReference type="Pfam" id="PF14488"/>
    </source>
</evidence>
<name>A0A923G179_9PSED</name>
<comment type="caution">
    <text evidence="2">The sequence shown here is derived from an EMBL/GenBank/DDBJ whole genome shotgun (WGS) entry which is preliminary data.</text>
</comment>
<dbReference type="Gene3D" id="3.20.20.80">
    <property type="entry name" value="Glycosidases"/>
    <property type="match status" value="1"/>
</dbReference>
<dbReference type="RefSeq" id="WP_186555796.1">
    <property type="nucleotide sequence ID" value="NZ_JABWRE020000001.1"/>
</dbReference>
<reference evidence="3" key="3">
    <citation type="submission" date="2021-06" db="EMBL/GenBank/DDBJ databases">
        <title>Updating the genus Pseudomonas: Description of 43 new species and partition of the Pseudomonas putida group.</title>
        <authorList>
            <person name="Girard L."/>
            <person name="Lood C."/>
            <person name="Vandamme P."/>
            <person name="Rokni-Zadeh H."/>
            <person name="Van Noort V."/>
            <person name="Hofte M."/>
            <person name="Lavigne R."/>
            <person name="De Mot R."/>
        </authorList>
    </citation>
    <scope>NUCLEOTIDE SEQUENCE</scope>
    <source>
        <strain evidence="3">SWRI10</strain>
    </source>
</reference>
<dbReference type="EMBL" id="JABWRE020000001">
    <property type="protein sequence ID" value="MBV4538923.1"/>
    <property type="molecule type" value="Genomic_DNA"/>
</dbReference>
<feature type="domain" description="DUF4434" evidence="1">
    <location>
        <begin position="45"/>
        <end position="324"/>
    </location>
</feature>
<reference evidence="2" key="2">
    <citation type="submission" date="2020-07" db="EMBL/GenBank/DDBJ databases">
        <authorList>
            <person name="Lood C."/>
            <person name="Girard L."/>
        </authorList>
    </citation>
    <scope>NUCLEOTIDE SEQUENCE</scope>
    <source>
        <strain evidence="2">SWRI10</strain>
    </source>
</reference>
<protein>
    <submittedName>
        <fullName evidence="2">DUF4434 domain-containing protein</fullName>
    </submittedName>
</protein>
<proteinExistence type="predicted"/>
<accession>A0A923G179</accession>
<sequence length="337" mass="38171">MQCHRKDLLISTPSLNRRHVLCLLTAAPVVFGLTSLSGCSRSTGVQGSFLQLWKSHAELDCKQWQRRMAAMADMGCRTLTLQWVGLVGGESPWMIPEPMLQTVFDLAREEGMQVQVGLPFDNAWWQALGAQPQEQAAFFAKSLEDARRYMSSSPWPNHPAFAGWYIPYELEQYHWDTAERQQRLAQWLGALADNARHSSGRVPSISTYYSVLQTDGSLLQLWRTLLDSTALRPVVQDGVGVAGWANLQAIEPLLLELRRRQVPFDVVVELFEQLPSEKNDGSDFKARSADYTRVRRQLEWAKTTGAEQVVAFALDPWALGDDPRARRLHQDWLRGHG</sequence>
<dbReference type="Proteomes" id="UP000599879">
    <property type="component" value="Unassembled WGS sequence"/>
</dbReference>